<dbReference type="EMBL" id="AQGS01000070">
    <property type="protein sequence ID" value="EPS43723.1"/>
    <property type="molecule type" value="Genomic_DNA"/>
</dbReference>
<feature type="compositionally biased region" description="Basic and acidic residues" evidence="1">
    <location>
        <begin position="83"/>
        <end position="96"/>
    </location>
</feature>
<dbReference type="OrthoDB" id="5376796at2759"/>
<feature type="compositionally biased region" description="Polar residues" evidence="1">
    <location>
        <begin position="123"/>
        <end position="132"/>
    </location>
</feature>
<dbReference type="OMA" id="DMVFEMS"/>
<feature type="region of interest" description="Disordered" evidence="1">
    <location>
        <begin position="121"/>
        <end position="150"/>
    </location>
</feature>
<comment type="caution">
    <text evidence="2">The sequence shown here is derived from an EMBL/GenBank/DDBJ whole genome shotgun (WGS) entry which is preliminary data.</text>
</comment>
<evidence type="ECO:0000313" key="3">
    <source>
        <dbReference type="Proteomes" id="UP000015100"/>
    </source>
</evidence>
<feature type="compositionally biased region" description="Acidic residues" evidence="1">
    <location>
        <begin position="404"/>
        <end position="421"/>
    </location>
</feature>
<evidence type="ECO:0000256" key="1">
    <source>
        <dbReference type="SAM" id="MobiDB-lite"/>
    </source>
</evidence>
<sequence length="421" mass="45698">MSQMEGVTYGRPMSAAARAAALRAKMAGAGIKLPNSAAMGRVGIANEPTYLAALDKLTTITEKWLASIEQLKESAQKQQQKRTRPDDPASSDERVHKTPLYKLAARKKAEDVMMKEASRIIDDNSSGKSVGSNERIRPGTPPPLPKIVEPRTVVGKPRTPAPTSHPAPKVDTVPKSVADAVRPNSTPDATNQDPLPTLGLFRPPVTAHTSIASIPPTPPAFATPSLATPGETYGLEQSLAPAPPTIVAPTPLPLLVVPSDSCLKLDTSVKSADALSTSSAKKRRLSSKTILESLMEKKSRSAIWYDGATQKVFHDMVFEMSQQIQSMKREGRIVMFTKDPRCRNLLLNLDTMLQKSLRTVEVSSFLFLKGKADIRQVDTLKTDLEASLKDIAEFKKSGWTMAGADEDEDEDDDSESDEESE</sequence>
<organism evidence="2 3">
    <name type="scientific">Dactylellina haptotyla (strain CBS 200.50)</name>
    <name type="common">Nematode-trapping fungus</name>
    <name type="synonym">Monacrosporium haptotylum</name>
    <dbReference type="NCBI Taxonomy" id="1284197"/>
    <lineage>
        <taxon>Eukaryota</taxon>
        <taxon>Fungi</taxon>
        <taxon>Dikarya</taxon>
        <taxon>Ascomycota</taxon>
        <taxon>Pezizomycotina</taxon>
        <taxon>Orbiliomycetes</taxon>
        <taxon>Orbiliales</taxon>
        <taxon>Orbiliaceae</taxon>
        <taxon>Dactylellina</taxon>
    </lineage>
</organism>
<accession>S8BW54</accession>
<reference evidence="3" key="2">
    <citation type="submission" date="2013-04" db="EMBL/GenBank/DDBJ databases">
        <title>Genomic mechanisms accounting for the adaptation to parasitism in nematode-trapping fungi.</title>
        <authorList>
            <person name="Ahren D.G."/>
        </authorList>
    </citation>
    <scope>NUCLEOTIDE SEQUENCE [LARGE SCALE GENOMIC DNA]</scope>
    <source>
        <strain evidence="3">CBS 200.50</strain>
    </source>
</reference>
<feature type="region of interest" description="Disordered" evidence="1">
    <location>
        <begin position="72"/>
        <end position="98"/>
    </location>
</feature>
<keyword evidence="3" id="KW-1185">Reference proteome</keyword>
<feature type="region of interest" description="Disordered" evidence="1">
    <location>
        <begin position="399"/>
        <end position="421"/>
    </location>
</feature>
<proteinExistence type="predicted"/>
<evidence type="ECO:0000313" key="2">
    <source>
        <dbReference type="EMBL" id="EPS43723.1"/>
    </source>
</evidence>
<dbReference type="Proteomes" id="UP000015100">
    <property type="component" value="Unassembled WGS sequence"/>
</dbReference>
<dbReference type="AlphaFoldDB" id="S8BW54"/>
<dbReference type="HOGENOM" id="CLU_652151_0_0_1"/>
<protein>
    <submittedName>
        <fullName evidence="2">Uncharacterized protein</fullName>
    </submittedName>
</protein>
<name>S8BW54_DACHA</name>
<gene>
    <name evidence="2" type="ORF">H072_2289</name>
</gene>
<reference evidence="2 3" key="1">
    <citation type="journal article" date="2013" name="PLoS Genet.">
        <title>Genomic mechanisms accounting for the adaptation to parasitism in nematode-trapping fungi.</title>
        <authorList>
            <person name="Meerupati T."/>
            <person name="Andersson K.M."/>
            <person name="Friman E."/>
            <person name="Kumar D."/>
            <person name="Tunlid A."/>
            <person name="Ahren D."/>
        </authorList>
    </citation>
    <scope>NUCLEOTIDE SEQUENCE [LARGE SCALE GENOMIC DNA]</scope>
    <source>
        <strain evidence="2 3">CBS 200.50</strain>
    </source>
</reference>